<dbReference type="RefSeq" id="WP_216840307.1">
    <property type="nucleotide sequence ID" value="NZ_JAFNJS010000017.1"/>
</dbReference>
<feature type="compositionally biased region" description="Polar residues" evidence="1">
    <location>
        <begin position="82"/>
        <end position="106"/>
    </location>
</feature>
<feature type="region of interest" description="Disordered" evidence="1">
    <location>
        <begin position="82"/>
        <end position="109"/>
    </location>
</feature>
<feature type="domain" description="DUF1883" evidence="2">
    <location>
        <begin position="1"/>
        <end position="68"/>
    </location>
</feature>
<dbReference type="Pfam" id="PF08980">
    <property type="entry name" value="DUF1883"/>
    <property type="match status" value="1"/>
</dbReference>
<organism evidence="3 4">
    <name type="scientific">Falsiroseomonas tokyonensis</name>
    <dbReference type="NCBI Taxonomy" id="430521"/>
    <lineage>
        <taxon>Bacteria</taxon>
        <taxon>Pseudomonadati</taxon>
        <taxon>Pseudomonadota</taxon>
        <taxon>Alphaproteobacteria</taxon>
        <taxon>Acetobacterales</taxon>
        <taxon>Roseomonadaceae</taxon>
        <taxon>Falsiroseomonas</taxon>
    </lineage>
</organism>
<proteinExistence type="predicted"/>
<dbReference type="EMBL" id="JBHRSB010000017">
    <property type="protein sequence ID" value="MFC3003865.1"/>
    <property type="molecule type" value="Genomic_DNA"/>
</dbReference>
<keyword evidence="4" id="KW-1185">Reference proteome</keyword>
<reference evidence="4" key="1">
    <citation type="journal article" date="2019" name="Int. J. Syst. Evol. Microbiol.">
        <title>The Global Catalogue of Microorganisms (GCM) 10K type strain sequencing project: providing services to taxonomists for standard genome sequencing and annotation.</title>
        <authorList>
            <consortium name="The Broad Institute Genomics Platform"/>
            <consortium name="The Broad Institute Genome Sequencing Center for Infectious Disease"/>
            <person name="Wu L."/>
            <person name="Ma J."/>
        </authorList>
    </citation>
    <scope>NUCLEOTIDE SEQUENCE [LARGE SCALE GENOMIC DNA]</scope>
    <source>
        <strain evidence="4">CGMCC 1.16855</strain>
    </source>
</reference>
<evidence type="ECO:0000259" key="2">
    <source>
        <dbReference type="Pfam" id="PF08980"/>
    </source>
</evidence>
<sequence length="134" mass="14803">MQFLHHREYMEVGAVVVVDCDHKCNVQVMGDADFAALRSGRRYSYHGGFYRRLPARVAMPHSGWWNVTSTWPAVRRQFATASACSAPSNGQSPTEPDTRPTSQPPSGTRHLYKAEIRSTSAGSSGPQATWPRPA</sequence>
<name>A0ABV7C634_9PROT</name>
<protein>
    <submittedName>
        <fullName evidence="3">DUF1883 domain-containing protein</fullName>
    </submittedName>
</protein>
<gene>
    <name evidence="3" type="ORF">ACFOD3_28480</name>
</gene>
<evidence type="ECO:0000256" key="1">
    <source>
        <dbReference type="SAM" id="MobiDB-lite"/>
    </source>
</evidence>
<dbReference type="Proteomes" id="UP001595420">
    <property type="component" value="Unassembled WGS sequence"/>
</dbReference>
<evidence type="ECO:0000313" key="3">
    <source>
        <dbReference type="EMBL" id="MFC3003865.1"/>
    </source>
</evidence>
<accession>A0ABV7C634</accession>
<evidence type="ECO:0000313" key="4">
    <source>
        <dbReference type="Proteomes" id="UP001595420"/>
    </source>
</evidence>
<dbReference type="InterPro" id="IPR015073">
    <property type="entry name" value="DUF1883"/>
</dbReference>
<comment type="caution">
    <text evidence="3">The sequence shown here is derived from an EMBL/GenBank/DDBJ whole genome shotgun (WGS) entry which is preliminary data.</text>
</comment>